<comment type="caution">
    <text evidence="2">The sequence shown here is derived from an EMBL/GenBank/DDBJ whole genome shotgun (WGS) entry which is preliminary data.</text>
</comment>
<evidence type="ECO:0000313" key="2">
    <source>
        <dbReference type="EMBL" id="KAF4750141.1"/>
    </source>
</evidence>
<dbReference type="Proteomes" id="UP000553632">
    <property type="component" value="Unassembled WGS sequence"/>
</dbReference>
<feature type="region of interest" description="Disordered" evidence="1">
    <location>
        <begin position="121"/>
        <end position="143"/>
    </location>
</feature>
<reference evidence="2 3" key="1">
    <citation type="submission" date="2020-04" db="EMBL/GenBank/DDBJ databases">
        <title>Perkinsus olseni comparative genomics.</title>
        <authorList>
            <person name="Bogema D.R."/>
        </authorList>
    </citation>
    <scope>NUCLEOTIDE SEQUENCE [LARGE SCALE GENOMIC DNA]</scope>
    <source>
        <strain evidence="2 3">ATCC PRA-207</strain>
    </source>
</reference>
<feature type="non-terminal residue" evidence="2">
    <location>
        <position position="1"/>
    </location>
</feature>
<gene>
    <name evidence="2" type="ORF">FOZ63_010219</name>
</gene>
<organism evidence="2 3">
    <name type="scientific">Perkinsus olseni</name>
    <name type="common">Perkinsus atlanticus</name>
    <dbReference type="NCBI Taxonomy" id="32597"/>
    <lineage>
        <taxon>Eukaryota</taxon>
        <taxon>Sar</taxon>
        <taxon>Alveolata</taxon>
        <taxon>Perkinsozoa</taxon>
        <taxon>Perkinsea</taxon>
        <taxon>Perkinsida</taxon>
        <taxon>Perkinsidae</taxon>
        <taxon>Perkinsus</taxon>
    </lineage>
</organism>
<keyword evidence="3" id="KW-1185">Reference proteome</keyword>
<dbReference type="EMBL" id="JABANO010007412">
    <property type="protein sequence ID" value="KAF4750141.1"/>
    <property type="molecule type" value="Genomic_DNA"/>
</dbReference>
<name>A0A7J6U076_PEROL</name>
<evidence type="ECO:0000313" key="3">
    <source>
        <dbReference type="Proteomes" id="UP000553632"/>
    </source>
</evidence>
<feature type="compositionally biased region" description="Basic and acidic residues" evidence="1">
    <location>
        <begin position="133"/>
        <end position="143"/>
    </location>
</feature>
<evidence type="ECO:0000256" key="1">
    <source>
        <dbReference type="SAM" id="MobiDB-lite"/>
    </source>
</evidence>
<dbReference type="AlphaFoldDB" id="A0A7J6U076"/>
<proteinExistence type="predicted"/>
<protein>
    <submittedName>
        <fullName evidence="2">Uncharacterized protein</fullName>
    </submittedName>
</protein>
<accession>A0A7J6U076</accession>
<sequence length="294" mass="32791">STLYGGTGGELAPGDNLVVYLSRLAAIPLQPDLSNQSGRLVASTFSNKLGHSIASMHPQPTMLCLNEISLSLSNRPSSLPEGLTNTRGYQVKLEQIPLGASELVYSSAPLVTCDEASERPVASELVHSTSSEELARPREPEDVSGRWERERLMAEKDYTETKMSSRLWMTSEGSSAGVSPDEVLRQVRRRSADFLLERQGGLDEKSTIALRLLADGHYTKSFDVIFRHGDEQTLTNVLDRFRQSTERRALWTLLEPGHRRYLAHLLNQIVDDRGRSGLTVHVIDWLEQLPEPQE</sequence>